<reference evidence="2" key="1">
    <citation type="journal article" date="2012" name="PLoS Genet.">
        <title>The genomes of the fungal plant pathogens Cladosporium fulvum and Dothistroma septosporum reveal adaptation to different hosts and lifestyles but also signatures of common ancestry.</title>
        <authorList>
            <person name="de Wit P.J.G.M."/>
            <person name="van der Burgt A."/>
            <person name="Oekmen B."/>
            <person name="Stergiopoulos I."/>
            <person name="Abd-Elsalam K.A."/>
            <person name="Aerts A.L."/>
            <person name="Bahkali A.H."/>
            <person name="Beenen H.G."/>
            <person name="Chettri P."/>
            <person name="Cox M.P."/>
            <person name="Datema E."/>
            <person name="de Vries R.P."/>
            <person name="Dhillon B."/>
            <person name="Ganley A.R."/>
            <person name="Griffiths S.A."/>
            <person name="Guo Y."/>
            <person name="Hamelin R.C."/>
            <person name="Henrissat B."/>
            <person name="Kabir M.S."/>
            <person name="Jashni M.K."/>
            <person name="Kema G."/>
            <person name="Klaubauf S."/>
            <person name="Lapidus A."/>
            <person name="Levasseur A."/>
            <person name="Lindquist E."/>
            <person name="Mehrabi R."/>
            <person name="Ohm R.A."/>
            <person name="Owen T.J."/>
            <person name="Salamov A."/>
            <person name="Schwelm A."/>
            <person name="Schijlen E."/>
            <person name="Sun H."/>
            <person name="van den Burg H.A."/>
            <person name="van Ham R.C.H.J."/>
            <person name="Zhang S."/>
            <person name="Goodwin S.B."/>
            <person name="Grigoriev I.V."/>
            <person name="Collemare J."/>
            <person name="Bradshaw R.E."/>
        </authorList>
    </citation>
    <scope>NUCLEOTIDE SEQUENCE [LARGE SCALE GENOMIC DNA]</scope>
    <source>
        <strain evidence="2">NZE10 / CBS 128990</strain>
    </source>
</reference>
<reference evidence="1 2" key="2">
    <citation type="journal article" date="2012" name="PLoS Pathog.">
        <title>Diverse lifestyles and strategies of plant pathogenesis encoded in the genomes of eighteen Dothideomycetes fungi.</title>
        <authorList>
            <person name="Ohm R.A."/>
            <person name="Feau N."/>
            <person name="Henrissat B."/>
            <person name="Schoch C.L."/>
            <person name="Horwitz B.A."/>
            <person name="Barry K.W."/>
            <person name="Condon B.J."/>
            <person name="Copeland A.C."/>
            <person name="Dhillon B."/>
            <person name="Glaser F."/>
            <person name="Hesse C.N."/>
            <person name="Kosti I."/>
            <person name="LaButti K."/>
            <person name="Lindquist E.A."/>
            <person name="Lucas S."/>
            <person name="Salamov A.A."/>
            <person name="Bradshaw R.E."/>
            <person name="Ciuffetti L."/>
            <person name="Hamelin R.C."/>
            <person name="Kema G.H.J."/>
            <person name="Lawrence C."/>
            <person name="Scott J.A."/>
            <person name="Spatafora J.W."/>
            <person name="Turgeon B.G."/>
            <person name="de Wit P.J.G.M."/>
            <person name="Zhong S."/>
            <person name="Goodwin S.B."/>
            <person name="Grigoriev I.V."/>
        </authorList>
    </citation>
    <scope>NUCLEOTIDE SEQUENCE [LARGE SCALE GENOMIC DNA]</scope>
    <source>
        <strain evidence="2">NZE10 / CBS 128990</strain>
    </source>
</reference>
<name>N1Q0S4_DOTSN</name>
<organism evidence="1 2">
    <name type="scientific">Dothistroma septosporum (strain NZE10 / CBS 128990)</name>
    <name type="common">Red band needle blight fungus</name>
    <name type="synonym">Mycosphaerella pini</name>
    <dbReference type="NCBI Taxonomy" id="675120"/>
    <lineage>
        <taxon>Eukaryota</taxon>
        <taxon>Fungi</taxon>
        <taxon>Dikarya</taxon>
        <taxon>Ascomycota</taxon>
        <taxon>Pezizomycotina</taxon>
        <taxon>Dothideomycetes</taxon>
        <taxon>Dothideomycetidae</taxon>
        <taxon>Mycosphaerellales</taxon>
        <taxon>Mycosphaerellaceae</taxon>
        <taxon>Dothistroma</taxon>
    </lineage>
</organism>
<dbReference type="EMBL" id="KB446536">
    <property type="protein sequence ID" value="EME48225.1"/>
    <property type="molecule type" value="Genomic_DNA"/>
</dbReference>
<protein>
    <submittedName>
        <fullName evidence="1">Uncharacterized protein</fullName>
    </submittedName>
</protein>
<keyword evidence="2" id="KW-1185">Reference proteome</keyword>
<evidence type="ECO:0000313" key="1">
    <source>
        <dbReference type="EMBL" id="EME48225.1"/>
    </source>
</evidence>
<sequence length="68" mass="7057">MFAVSTYLVKLQLAATRWSAAASANVGGKRPSALLVEMAPSGAFASSQPEAPERSGLKLVQAAGRRLL</sequence>
<gene>
    <name evidence="1" type="ORF">DOTSEDRAFT_42471</name>
</gene>
<evidence type="ECO:0000313" key="2">
    <source>
        <dbReference type="Proteomes" id="UP000016933"/>
    </source>
</evidence>
<accession>N1Q0S4</accession>
<proteinExistence type="predicted"/>
<dbReference type="Proteomes" id="UP000016933">
    <property type="component" value="Unassembled WGS sequence"/>
</dbReference>
<dbReference type="HOGENOM" id="CLU_2793943_0_0_1"/>
<dbReference type="AlphaFoldDB" id="N1Q0S4"/>